<dbReference type="SUPFAM" id="SSF51905">
    <property type="entry name" value="FAD/NAD(P)-binding domain"/>
    <property type="match status" value="2"/>
</dbReference>
<dbReference type="Pfam" id="PF13561">
    <property type="entry name" value="adh_short_C2"/>
    <property type="match status" value="1"/>
</dbReference>
<dbReference type="PANTHER" id="PTHR42877">
    <property type="entry name" value="L-ORNITHINE N(5)-MONOOXYGENASE-RELATED"/>
    <property type="match status" value="1"/>
</dbReference>
<dbReference type="InterPro" id="IPR020946">
    <property type="entry name" value="Flavin_mOase-like"/>
</dbReference>
<dbReference type="InterPro" id="IPR036291">
    <property type="entry name" value="NAD(P)-bd_dom_sf"/>
</dbReference>
<dbReference type="FunFam" id="3.40.50.720:FF:000084">
    <property type="entry name" value="Short-chain dehydrogenase reductase"/>
    <property type="match status" value="1"/>
</dbReference>
<evidence type="ECO:0000256" key="1">
    <source>
        <dbReference type="ARBA" id="ARBA00001974"/>
    </source>
</evidence>
<dbReference type="VEuPathDB" id="FungiDB:PV10_01939"/>
<keyword evidence="4" id="KW-0274">FAD</keyword>
<accession>A0A438MZK4</accession>
<dbReference type="InterPro" id="IPR036188">
    <property type="entry name" value="FAD/NAD-bd_sf"/>
</dbReference>
<evidence type="ECO:0000256" key="6">
    <source>
        <dbReference type="ARBA" id="ARBA00023002"/>
    </source>
</evidence>
<dbReference type="Proteomes" id="UP000288859">
    <property type="component" value="Unassembled WGS sequence"/>
</dbReference>
<gene>
    <name evidence="7" type="ORF">B0A52_07100</name>
</gene>
<dbReference type="CDD" id="cd05233">
    <property type="entry name" value="SDR_c"/>
    <property type="match status" value="1"/>
</dbReference>
<dbReference type="PROSITE" id="PS00061">
    <property type="entry name" value="ADH_SHORT"/>
    <property type="match status" value="1"/>
</dbReference>
<dbReference type="GO" id="GO:0050661">
    <property type="term" value="F:NADP binding"/>
    <property type="evidence" value="ECO:0007669"/>
    <property type="project" value="InterPro"/>
</dbReference>
<evidence type="ECO:0000313" key="7">
    <source>
        <dbReference type="EMBL" id="RVX68673.1"/>
    </source>
</evidence>
<organism evidence="7 8">
    <name type="scientific">Exophiala mesophila</name>
    <name type="common">Black yeast-like fungus</name>
    <dbReference type="NCBI Taxonomy" id="212818"/>
    <lineage>
        <taxon>Eukaryota</taxon>
        <taxon>Fungi</taxon>
        <taxon>Dikarya</taxon>
        <taxon>Ascomycota</taxon>
        <taxon>Pezizomycotina</taxon>
        <taxon>Eurotiomycetes</taxon>
        <taxon>Chaetothyriomycetidae</taxon>
        <taxon>Chaetothyriales</taxon>
        <taxon>Herpotrichiellaceae</taxon>
        <taxon>Exophiala</taxon>
    </lineage>
</organism>
<dbReference type="SUPFAM" id="SSF51735">
    <property type="entry name" value="NAD(P)-binding Rossmann-fold domains"/>
    <property type="match status" value="1"/>
</dbReference>
<evidence type="ECO:0000256" key="5">
    <source>
        <dbReference type="ARBA" id="ARBA00022857"/>
    </source>
</evidence>
<dbReference type="InterPro" id="IPR051209">
    <property type="entry name" value="FAD-bind_Monooxygenase_sf"/>
</dbReference>
<dbReference type="Pfam" id="PF00743">
    <property type="entry name" value="FMO-like"/>
    <property type="match status" value="1"/>
</dbReference>
<sequence>MMTSLPQLVKDDVRADTEEAARKYGWENVDRNGYSILEKPHGIPQRKRLIVIGAGATGICMAKFAEGLANLDVQIYEKNEEVTGTWWENRYPGCGCDIPSHIYQFQWALNPNWSHYYASATEIFEYFKGVVDSHGLRQYIKLQHRVIHASWNSQNAKWEVQVQRADGSSFTDECDYLLNACGLLNNWKWPTIKGLHTFKGPLLHSAAYDESTVLEGKKVAVLGAGSSGVQLVANIQPLAKHLYTWIRSPIWITSGFASKFAGPNGQNFKYREEIKKKFAEDPVSHLRYIKMLDAELGQRFYFNFTNTDDAKMAKEFSRKAMEEKLKDRPDLIKKLIPTTYGPGCRRPTPGNGYLEALTQPNVTTYTEEVQEITPTGFIDSEGQAHEVDVIICATGFDTSYVPRFPVLANGKDLRKVWANDPVSYFSVMIPDFPNYFVSLGPYSATNGSLLPPIEHGCKYICKIIEKCQIEHIRSIAPKEEVMQEFREHSDLFLKRTVWNQNCRSWYKGGTVDGLPRLYPASRAHYIITMEPRYEDFVIKYESSNRFNFWGNGFTVRELDGRDPTWYLGFVDGQDKQPDYTEDEKAVLFSAQQTMASLTGKVIALTGAGGGIGSATALVLGSRGASLSLADVDKAGLDQVAQELREKYKTDVTTTIVDVTDSKQIDDWTAATVKHFGKLSGAVNLAGTVGKEIGLKSSAEVSDKDFDFVMMINVRGVMACQRAQLQNIEDGGSIVNIASVAGKIGIPNLCAYGTSKHAVVGLTRIAAQENGHRNVRVNAVCPGSIDTKMLGVARDAEMAGSDKALAPIDRLGQPEEVGRLIAFLLSDDASYVTGALYTVDGGMTP</sequence>
<protein>
    <recommendedName>
        <fullName evidence="9">FAD/NAD(P)-binding domain-containing protein</fullName>
    </recommendedName>
</protein>
<dbReference type="InterPro" id="IPR002347">
    <property type="entry name" value="SDR_fam"/>
</dbReference>
<dbReference type="PRINTS" id="PR00080">
    <property type="entry name" value="SDRFAMILY"/>
</dbReference>
<dbReference type="Gene3D" id="3.40.50.720">
    <property type="entry name" value="NAD(P)-binding Rossmann-like Domain"/>
    <property type="match status" value="1"/>
</dbReference>
<keyword evidence="3" id="KW-0285">Flavoprotein</keyword>
<comment type="cofactor">
    <cofactor evidence="1">
        <name>FAD</name>
        <dbReference type="ChEBI" id="CHEBI:57692"/>
    </cofactor>
</comment>
<dbReference type="GO" id="GO:0004499">
    <property type="term" value="F:N,N-dimethylaniline monooxygenase activity"/>
    <property type="evidence" value="ECO:0007669"/>
    <property type="project" value="InterPro"/>
</dbReference>
<dbReference type="EMBL" id="NAJM01000036">
    <property type="protein sequence ID" value="RVX68673.1"/>
    <property type="molecule type" value="Genomic_DNA"/>
</dbReference>
<dbReference type="GO" id="GO:0050660">
    <property type="term" value="F:flavin adenine dinucleotide binding"/>
    <property type="evidence" value="ECO:0007669"/>
    <property type="project" value="InterPro"/>
</dbReference>
<dbReference type="VEuPathDB" id="FungiDB:PV10_06398"/>
<proteinExistence type="inferred from homology"/>
<dbReference type="PANTHER" id="PTHR42877:SF7">
    <property type="entry name" value="FLAVIN-BINDING MONOOXYGENASE-RELATED"/>
    <property type="match status" value="1"/>
</dbReference>
<dbReference type="PRINTS" id="PR00081">
    <property type="entry name" value="GDHRDH"/>
</dbReference>
<evidence type="ECO:0000313" key="8">
    <source>
        <dbReference type="Proteomes" id="UP000288859"/>
    </source>
</evidence>
<evidence type="ECO:0008006" key="9">
    <source>
        <dbReference type="Google" id="ProtNLM"/>
    </source>
</evidence>
<dbReference type="OrthoDB" id="74360at2759"/>
<evidence type="ECO:0000256" key="2">
    <source>
        <dbReference type="ARBA" id="ARBA00010139"/>
    </source>
</evidence>
<comment type="caution">
    <text evidence="7">The sequence shown here is derived from an EMBL/GenBank/DDBJ whole genome shotgun (WGS) entry which is preliminary data.</text>
</comment>
<reference evidence="7 8" key="1">
    <citation type="submission" date="2017-03" db="EMBL/GenBank/DDBJ databases">
        <title>Genomes of endolithic fungi from Antarctica.</title>
        <authorList>
            <person name="Coleine C."/>
            <person name="Masonjones S."/>
            <person name="Stajich J.E."/>
        </authorList>
    </citation>
    <scope>NUCLEOTIDE SEQUENCE [LARGE SCALE GENOMIC DNA]</scope>
    <source>
        <strain evidence="7 8">CCFEE 6314</strain>
    </source>
</reference>
<evidence type="ECO:0000256" key="4">
    <source>
        <dbReference type="ARBA" id="ARBA00022827"/>
    </source>
</evidence>
<dbReference type="InterPro" id="IPR020904">
    <property type="entry name" value="Sc_DH/Rdtase_CS"/>
</dbReference>
<name>A0A438MZK4_EXOME</name>
<keyword evidence="6" id="KW-0560">Oxidoreductase</keyword>
<comment type="similarity">
    <text evidence="2">Belongs to the FAD-binding monooxygenase family.</text>
</comment>
<evidence type="ECO:0000256" key="3">
    <source>
        <dbReference type="ARBA" id="ARBA00022630"/>
    </source>
</evidence>
<dbReference type="Gene3D" id="3.50.50.60">
    <property type="entry name" value="FAD/NAD(P)-binding domain"/>
    <property type="match status" value="3"/>
</dbReference>
<keyword evidence="5" id="KW-0521">NADP</keyword>
<dbReference type="AlphaFoldDB" id="A0A438MZK4"/>